<evidence type="ECO:0000313" key="2">
    <source>
        <dbReference type="Proteomes" id="UP000198460"/>
    </source>
</evidence>
<evidence type="ECO:0008006" key="3">
    <source>
        <dbReference type="Google" id="ProtNLM"/>
    </source>
</evidence>
<accession>A0A238H6I2</accession>
<dbReference type="RefSeq" id="WP_069235884.1">
    <property type="nucleotide sequence ID" value="NZ_CP013449.1"/>
</dbReference>
<evidence type="ECO:0000313" key="1">
    <source>
        <dbReference type="EMBL" id="SMG00755.1"/>
    </source>
</evidence>
<reference evidence="1 2" key="1">
    <citation type="submission" date="2017-04" db="EMBL/GenBank/DDBJ databases">
        <authorList>
            <person name="Afonso C.L."/>
            <person name="Miller P.J."/>
            <person name="Scott M.A."/>
            <person name="Spackman E."/>
            <person name="Goraichik I."/>
            <person name="Dimitrov K.M."/>
            <person name="Suarez D.L."/>
            <person name="Swayne D.E."/>
        </authorList>
    </citation>
    <scope>NUCLEOTIDE SEQUENCE [LARGE SCALE GENOMIC DNA]</scope>
    <source>
        <strain evidence="1">LMG 28154</strain>
    </source>
</reference>
<sequence>MKPCDVCLPFAGERPPSDAPLIAVGKPKKLRPLMSKPLIVGKFRCHTCGGYWMRETDMSEPQRDQWLFLGHATSILEPAAHRP</sequence>
<proteinExistence type="predicted"/>
<dbReference type="EMBL" id="FXAN01000061">
    <property type="protein sequence ID" value="SMG00755.1"/>
    <property type="molecule type" value="Genomic_DNA"/>
</dbReference>
<dbReference type="Proteomes" id="UP000198460">
    <property type="component" value="Unassembled WGS sequence"/>
</dbReference>
<gene>
    <name evidence="1" type="ORF">BSIN_0405</name>
</gene>
<protein>
    <recommendedName>
        <fullName evidence="3">Transcription factor zinc-finger domain-containing protein</fullName>
    </recommendedName>
</protein>
<dbReference type="OrthoDB" id="9028593at2"/>
<dbReference type="AlphaFoldDB" id="A0A238H6I2"/>
<name>A0A238H6I2_9BURK</name>
<organism evidence="1 2">
    <name type="scientific">Burkholderia singularis</name>
    <dbReference type="NCBI Taxonomy" id="1503053"/>
    <lineage>
        <taxon>Bacteria</taxon>
        <taxon>Pseudomonadati</taxon>
        <taxon>Pseudomonadota</taxon>
        <taxon>Betaproteobacteria</taxon>
        <taxon>Burkholderiales</taxon>
        <taxon>Burkholderiaceae</taxon>
        <taxon>Burkholderia</taxon>
        <taxon>pseudomallei group</taxon>
    </lineage>
</organism>